<name>A0A8H2K659_9MICO</name>
<evidence type="ECO:0000313" key="2">
    <source>
        <dbReference type="EMBL" id="TQO19399.1"/>
    </source>
</evidence>
<dbReference type="Pfam" id="PF14029">
    <property type="entry name" value="DUF4244"/>
    <property type="match status" value="1"/>
</dbReference>
<dbReference type="AlphaFoldDB" id="A0A8H2K659"/>
<comment type="caution">
    <text evidence="2">The sequence shown here is derived from an EMBL/GenBank/DDBJ whole genome shotgun (WGS) entry which is preliminary data.</text>
</comment>
<evidence type="ECO:0000256" key="1">
    <source>
        <dbReference type="SAM" id="Phobius"/>
    </source>
</evidence>
<reference evidence="2 3" key="1">
    <citation type="submission" date="2019-06" db="EMBL/GenBank/DDBJ databases">
        <title>Sequencing the genomes of 1000 actinobacteria strains.</title>
        <authorList>
            <person name="Klenk H.-P."/>
        </authorList>
    </citation>
    <scope>NUCLEOTIDE SEQUENCE [LARGE SCALE GENOMIC DNA]</scope>
    <source>
        <strain evidence="2 3">DSM 21947</strain>
    </source>
</reference>
<organism evidence="2 3">
    <name type="scientific">Rhodoglobus vestalii</name>
    <dbReference type="NCBI Taxonomy" id="193384"/>
    <lineage>
        <taxon>Bacteria</taxon>
        <taxon>Bacillati</taxon>
        <taxon>Actinomycetota</taxon>
        <taxon>Actinomycetes</taxon>
        <taxon>Micrococcales</taxon>
        <taxon>Microbacteriaceae</taxon>
        <taxon>Rhodoglobus</taxon>
    </lineage>
</organism>
<proteinExistence type="predicted"/>
<accession>A0A8H2K659</accession>
<sequence length="95" mass="10374">MNDRYLAQFPNLEPGQISRRLMAAHLAQPGPQTRRSTIEVLRTRLRSERGAATAEYAITTLAAVGFAGLLVVVLRSSEVRGMLTDIVRNALSIPA</sequence>
<dbReference type="EMBL" id="VFRA01000001">
    <property type="protein sequence ID" value="TQO19399.1"/>
    <property type="molecule type" value="Genomic_DNA"/>
</dbReference>
<keyword evidence="1" id="KW-0812">Transmembrane</keyword>
<keyword evidence="3" id="KW-1185">Reference proteome</keyword>
<feature type="transmembrane region" description="Helical" evidence="1">
    <location>
        <begin position="56"/>
        <end position="74"/>
    </location>
</feature>
<keyword evidence="1" id="KW-1133">Transmembrane helix</keyword>
<gene>
    <name evidence="2" type="ORF">FB472_0945</name>
</gene>
<dbReference type="Proteomes" id="UP000316560">
    <property type="component" value="Unassembled WGS sequence"/>
</dbReference>
<dbReference type="OrthoDB" id="4808029at2"/>
<dbReference type="InterPro" id="IPR025338">
    <property type="entry name" value="DUF4244"/>
</dbReference>
<evidence type="ECO:0000313" key="3">
    <source>
        <dbReference type="Proteomes" id="UP000316560"/>
    </source>
</evidence>
<keyword evidence="1" id="KW-0472">Membrane</keyword>
<dbReference type="RefSeq" id="WP_141989849.1">
    <property type="nucleotide sequence ID" value="NZ_VFRA01000001.1"/>
</dbReference>
<protein>
    <submittedName>
        <fullName evidence="2">Uncharacterized protein DUF4244</fullName>
    </submittedName>
</protein>